<evidence type="ECO:0000256" key="2">
    <source>
        <dbReference type="SAM" id="Phobius"/>
    </source>
</evidence>
<evidence type="ECO:0000313" key="4">
    <source>
        <dbReference type="Proteomes" id="UP001172159"/>
    </source>
</evidence>
<keyword evidence="2" id="KW-0472">Membrane</keyword>
<keyword evidence="4" id="KW-1185">Reference proteome</keyword>
<dbReference type="Proteomes" id="UP001172159">
    <property type="component" value="Unassembled WGS sequence"/>
</dbReference>
<dbReference type="AlphaFoldDB" id="A0AA40ASM2"/>
<evidence type="ECO:0008006" key="5">
    <source>
        <dbReference type="Google" id="ProtNLM"/>
    </source>
</evidence>
<dbReference type="EMBL" id="JAUKTV010000012">
    <property type="protein sequence ID" value="KAK0721275.1"/>
    <property type="molecule type" value="Genomic_DNA"/>
</dbReference>
<evidence type="ECO:0000313" key="3">
    <source>
        <dbReference type="EMBL" id="KAK0721275.1"/>
    </source>
</evidence>
<feature type="region of interest" description="Disordered" evidence="1">
    <location>
        <begin position="1"/>
        <end position="36"/>
    </location>
</feature>
<protein>
    <recommendedName>
        <fullName evidence="5">Fucose-specific lectin</fullName>
    </recommendedName>
</protein>
<organism evidence="3 4">
    <name type="scientific">Apiosordaria backusii</name>
    <dbReference type="NCBI Taxonomy" id="314023"/>
    <lineage>
        <taxon>Eukaryota</taxon>
        <taxon>Fungi</taxon>
        <taxon>Dikarya</taxon>
        <taxon>Ascomycota</taxon>
        <taxon>Pezizomycotina</taxon>
        <taxon>Sordariomycetes</taxon>
        <taxon>Sordariomycetidae</taxon>
        <taxon>Sordariales</taxon>
        <taxon>Lasiosphaeriaceae</taxon>
        <taxon>Apiosordaria</taxon>
    </lineage>
</organism>
<sequence length="567" mass="62040">MLYSRSPQPPQNPSTPQNPQAQTSFPFSPDNHTTKAAHRWGHSSMMPVDDDCLPEVRQFSDLEVPTHHPLGAIPEAVNHDALPEVKSHIAISNNDIATIQPPRSQPPSRPPTANQNQPQPTTLPPRPGSTKRRLWIVLGSALALLLATIALALGLGLGLGLSKKNNDPPTTSNTTGPGTCQNETNRVFRRTMAAGVFNGSIYIFSRGRKDSNIWFRSWQIKEGGDQSATWTTDWATLAEGPGMELHPFTGAPTVVTSSDGSRMDVFATGTMTGNVNAISFTKGNRTSEWENLGGFGLGAVAVCNSPTAENSSEPVYDMWMLGKNSTSVIKNTWDTSQEIGGWDEGSIPVLRSSGTSPAVVCSKHDWKYTVFTFEQDTDELQSTRFSSSNNIWEEWTNWKHKFRGDPVAVSVDEGRQIYFFGVGLGSNMYHFTWEKGIDPEPRSIGGNFSSIPSAVVINAGTRDEQVHVVALGQDRILKHRAFGDFGGGRKWQATRWEDLSVNIKGNSAPLVFTYPDTKGKEQIGLAMLDGDNQLLFATWPASNDMLWKESVSFDQSGGELTNESVCL</sequence>
<keyword evidence="2" id="KW-1133">Transmembrane helix</keyword>
<comment type="caution">
    <text evidence="3">The sequence shown here is derived from an EMBL/GenBank/DDBJ whole genome shotgun (WGS) entry which is preliminary data.</text>
</comment>
<evidence type="ECO:0000256" key="1">
    <source>
        <dbReference type="SAM" id="MobiDB-lite"/>
    </source>
</evidence>
<feature type="compositionally biased region" description="Low complexity" evidence="1">
    <location>
        <begin position="14"/>
        <end position="24"/>
    </location>
</feature>
<accession>A0AA40ASM2</accession>
<feature type="compositionally biased region" description="Low complexity" evidence="1">
    <location>
        <begin position="111"/>
        <end position="120"/>
    </location>
</feature>
<reference evidence="3" key="1">
    <citation type="submission" date="2023-06" db="EMBL/GenBank/DDBJ databases">
        <title>Genome-scale phylogeny and comparative genomics of the fungal order Sordariales.</title>
        <authorList>
            <consortium name="Lawrence Berkeley National Laboratory"/>
            <person name="Hensen N."/>
            <person name="Bonometti L."/>
            <person name="Westerberg I."/>
            <person name="Brannstrom I.O."/>
            <person name="Guillou S."/>
            <person name="Cros-Aarteil S."/>
            <person name="Calhoun S."/>
            <person name="Haridas S."/>
            <person name="Kuo A."/>
            <person name="Mondo S."/>
            <person name="Pangilinan J."/>
            <person name="Riley R."/>
            <person name="Labutti K."/>
            <person name="Andreopoulos B."/>
            <person name="Lipzen A."/>
            <person name="Chen C."/>
            <person name="Yanf M."/>
            <person name="Daum C."/>
            <person name="Ng V."/>
            <person name="Clum A."/>
            <person name="Steindorff A."/>
            <person name="Ohm R."/>
            <person name="Martin F."/>
            <person name="Silar P."/>
            <person name="Natvig D."/>
            <person name="Lalanne C."/>
            <person name="Gautier V."/>
            <person name="Ament-Velasquez S.L."/>
            <person name="Kruys A."/>
            <person name="Hutchinson M.I."/>
            <person name="Powell A.J."/>
            <person name="Barry K."/>
            <person name="Miller A.N."/>
            <person name="Grigoriev I.V."/>
            <person name="Debuchy R."/>
            <person name="Gladieux P."/>
            <person name="Thoren M.H."/>
            <person name="Johannesson H."/>
        </authorList>
    </citation>
    <scope>NUCLEOTIDE SEQUENCE</scope>
    <source>
        <strain evidence="3">CBS 540.89</strain>
    </source>
</reference>
<feature type="transmembrane region" description="Helical" evidence="2">
    <location>
        <begin position="134"/>
        <end position="161"/>
    </location>
</feature>
<name>A0AA40ASM2_9PEZI</name>
<dbReference type="Gene3D" id="2.120.10.70">
    <property type="entry name" value="Fucose-specific lectin"/>
    <property type="match status" value="1"/>
</dbReference>
<gene>
    <name evidence="3" type="ORF">B0T21DRAFT_373301</name>
</gene>
<proteinExistence type="predicted"/>
<keyword evidence="2" id="KW-0812">Transmembrane</keyword>
<dbReference type="SUPFAM" id="SSF89372">
    <property type="entry name" value="Fucose-specific lectin"/>
    <property type="match status" value="2"/>
</dbReference>
<feature type="region of interest" description="Disordered" evidence="1">
    <location>
        <begin position="97"/>
        <end position="129"/>
    </location>
</feature>